<dbReference type="Proteomes" id="UP000029736">
    <property type="component" value="Unassembled WGS sequence"/>
</dbReference>
<sequence length="349" mass="39349">MDKNSSILITGATGFIGSHLLQQLLVDGFDRIRAFRRPGSPMDLVDDLAEKVEWVDGDILDIFALERAMEGCDYIFHCAAVVSFDPADARHLRTVNITGTANVVNTALKLGIRKLLYVSSIAALGRTKQGITITETAKWERSPFNTRYAVSKYQGEMEVWRGFAEGLDIAVVNPSIVLGSGFWESGPAHFFSMVDEGFPFYPVGTTGLVDVRDVAWYMVRLMESDIKNERFILNAEHYPYKQLLTEVAEALSVNPPKYKVGKILRGLSWRLAWLQAKLTGKRPFLTRETARNSSWVFYYDNQKSLQHFDFTYTPIAQTIRETAEAYRQSKGQQAVRLSPNRPSISEQSA</sequence>
<dbReference type="GO" id="GO:0004029">
    <property type="term" value="F:aldehyde dehydrogenase (NAD+) activity"/>
    <property type="evidence" value="ECO:0007669"/>
    <property type="project" value="TreeGrafter"/>
</dbReference>
<dbReference type="Gene3D" id="3.40.50.720">
    <property type="entry name" value="NAD(P)-binding Rossmann-like Domain"/>
    <property type="match status" value="1"/>
</dbReference>
<accession>A0A098S9Z4</accession>
<evidence type="ECO:0000313" key="4">
    <source>
        <dbReference type="Proteomes" id="UP000029736"/>
    </source>
</evidence>
<dbReference type="OrthoDB" id="596910at2"/>
<keyword evidence="4" id="KW-1185">Reference proteome</keyword>
<comment type="caution">
    <text evidence="3">The sequence shown here is derived from an EMBL/GenBank/DDBJ whole genome shotgun (WGS) entry which is preliminary data.</text>
</comment>
<dbReference type="GO" id="GO:0005737">
    <property type="term" value="C:cytoplasm"/>
    <property type="evidence" value="ECO:0007669"/>
    <property type="project" value="TreeGrafter"/>
</dbReference>
<feature type="compositionally biased region" description="Polar residues" evidence="1">
    <location>
        <begin position="340"/>
        <end position="349"/>
    </location>
</feature>
<name>A0A098S9Z4_9BACT</name>
<dbReference type="AlphaFoldDB" id="A0A098S9Z4"/>
<evidence type="ECO:0000259" key="2">
    <source>
        <dbReference type="Pfam" id="PF01370"/>
    </source>
</evidence>
<dbReference type="RefSeq" id="WP_044220507.1">
    <property type="nucleotide sequence ID" value="NZ_JBKAGJ010000012.1"/>
</dbReference>
<dbReference type="Pfam" id="PF01370">
    <property type="entry name" value="Epimerase"/>
    <property type="match status" value="1"/>
</dbReference>
<evidence type="ECO:0000256" key="1">
    <source>
        <dbReference type="SAM" id="MobiDB-lite"/>
    </source>
</evidence>
<evidence type="ECO:0000313" key="3">
    <source>
        <dbReference type="EMBL" id="KGE87902.1"/>
    </source>
</evidence>
<dbReference type="InterPro" id="IPR001509">
    <property type="entry name" value="Epimerase_deHydtase"/>
</dbReference>
<reference evidence="3 4" key="1">
    <citation type="journal article" date="2014" name="Int. J. Syst. Evol. Microbiol.">
        <title>Phaeodactylibacter xiamenensis gen. nov., sp. nov., a member of the family Saprospiraceae isolated from the marine alga Phaeodactylum tricornutum.</title>
        <authorList>
            <person name="Chen Z.Jr."/>
            <person name="Lei X."/>
            <person name="Lai Q."/>
            <person name="Li Y."/>
            <person name="Zhang B."/>
            <person name="Zhang J."/>
            <person name="Zhang H."/>
            <person name="Yang L."/>
            <person name="Zheng W."/>
            <person name="Tian Y."/>
            <person name="Yu Z."/>
            <person name="Xu H.Jr."/>
            <person name="Zheng T."/>
        </authorList>
    </citation>
    <scope>NUCLEOTIDE SEQUENCE [LARGE SCALE GENOMIC DNA]</scope>
    <source>
        <strain evidence="3 4">KD52</strain>
    </source>
</reference>
<dbReference type="EMBL" id="JPOS01000029">
    <property type="protein sequence ID" value="KGE87902.1"/>
    <property type="molecule type" value="Genomic_DNA"/>
</dbReference>
<gene>
    <name evidence="3" type="ORF">IX84_12285</name>
</gene>
<dbReference type="STRING" id="1524460.IX84_12285"/>
<feature type="domain" description="NAD-dependent epimerase/dehydratase" evidence="2">
    <location>
        <begin position="7"/>
        <end position="224"/>
    </location>
</feature>
<organism evidence="3 4">
    <name type="scientific">Phaeodactylibacter xiamenensis</name>
    <dbReference type="NCBI Taxonomy" id="1524460"/>
    <lineage>
        <taxon>Bacteria</taxon>
        <taxon>Pseudomonadati</taxon>
        <taxon>Bacteroidota</taxon>
        <taxon>Saprospiria</taxon>
        <taxon>Saprospirales</taxon>
        <taxon>Haliscomenobacteraceae</taxon>
        <taxon>Phaeodactylibacter</taxon>
    </lineage>
</organism>
<proteinExistence type="predicted"/>
<protein>
    <recommendedName>
        <fullName evidence="2">NAD-dependent epimerase/dehydratase domain-containing protein</fullName>
    </recommendedName>
</protein>
<dbReference type="PANTHER" id="PTHR48079">
    <property type="entry name" value="PROTEIN YEEZ"/>
    <property type="match status" value="1"/>
</dbReference>
<dbReference type="SUPFAM" id="SSF51735">
    <property type="entry name" value="NAD(P)-binding Rossmann-fold domains"/>
    <property type="match status" value="1"/>
</dbReference>
<feature type="region of interest" description="Disordered" evidence="1">
    <location>
        <begin position="330"/>
        <end position="349"/>
    </location>
</feature>
<dbReference type="InterPro" id="IPR051783">
    <property type="entry name" value="NAD(P)-dependent_oxidoreduct"/>
</dbReference>
<dbReference type="InterPro" id="IPR036291">
    <property type="entry name" value="NAD(P)-bd_dom_sf"/>
</dbReference>
<dbReference type="PANTHER" id="PTHR48079:SF6">
    <property type="entry name" value="NAD(P)-BINDING DOMAIN-CONTAINING PROTEIN-RELATED"/>
    <property type="match status" value="1"/>
</dbReference>